<feature type="domain" description="Tyr recombinase" evidence="7">
    <location>
        <begin position="170"/>
        <end position="383"/>
    </location>
</feature>
<evidence type="ECO:0000259" key="7">
    <source>
        <dbReference type="PROSITE" id="PS51898"/>
    </source>
</evidence>
<reference evidence="9 10" key="1">
    <citation type="submission" date="2024-02" db="EMBL/GenBank/DDBJ databases">
        <title>Bacterial strain from lacustrine sediment.</title>
        <authorList>
            <person name="Petit C."/>
            <person name="Fadhlaoui K."/>
        </authorList>
    </citation>
    <scope>NUCLEOTIDE SEQUENCE [LARGE SCALE GENOMIC DNA]</scope>
    <source>
        <strain evidence="9 10">IPX-CK</strain>
    </source>
</reference>
<dbReference type="Gene3D" id="1.10.443.10">
    <property type="entry name" value="Intergrase catalytic core"/>
    <property type="match status" value="1"/>
</dbReference>
<feature type="domain" description="Core-binding (CB)" evidence="8">
    <location>
        <begin position="66"/>
        <end position="149"/>
    </location>
</feature>
<accession>A0ABZ3ESJ6</accession>
<dbReference type="Pfam" id="PF00589">
    <property type="entry name" value="Phage_integrase"/>
    <property type="match status" value="1"/>
</dbReference>
<keyword evidence="5" id="KW-0233">DNA recombination</keyword>
<evidence type="ECO:0000259" key="8">
    <source>
        <dbReference type="PROSITE" id="PS51900"/>
    </source>
</evidence>
<dbReference type="PROSITE" id="PS51898">
    <property type="entry name" value="TYR_RECOMBINASE"/>
    <property type="match status" value="1"/>
</dbReference>
<proteinExistence type="inferred from homology"/>
<dbReference type="CDD" id="cd01189">
    <property type="entry name" value="INT_ICEBs1_C_like"/>
    <property type="match status" value="1"/>
</dbReference>
<dbReference type="Gene3D" id="1.10.150.130">
    <property type="match status" value="1"/>
</dbReference>
<protein>
    <submittedName>
        <fullName evidence="9">Tyrosine-type recombinase/integrase</fullName>
    </submittedName>
</protein>
<keyword evidence="10" id="KW-1185">Reference proteome</keyword>
<evidence type="ECO:0000256" key="4">
    <source>
        <dbReference type="ARBA" id="ARBA00023125"/>
    </source>
</evidence>
<dbReference type="EMBL" id="CP146256">
    <property type="protein sequence ID" value="XAH72652.1"/>
    <property type="molecule type" value="Genomic_DNA"/>
</dbReference>
<dbReference type="InterPro" id="IPR044068">
    <property type="entry name" value="CB"/>
</dbReference>
<comment type="similarity">
    <text evidence="2">Belongs to the 'phage' integrase family.</text>
</comment>
<evidence type="ECO:0000256" key="5">
    <source>
        <dbReference type="ARBA" id="ARBA00023172"/>
    </source>
</evidence>
<dbReference type="InterPro" id="IPR010998">
    <property type="entry name" value="Integrase_recombinase_N"/>
</dbReference>
<dbReference type="SUPFAM" id="SSF56349">
    <property type="entry name" value="DNA breaking-rejoining enzymes"/>
    <property type="match status" value="1"/>
</dbReference>
<dbReference type="PANTHER" id="PTHR30349:SF41">
    <property type="entry name" value="INTEGRASE_RECOMBINASE PROTEIN MJ0367-RELATED"/>
    <property type="match status" value="1"/>
</dbReference>
<organism evidence="9 10">
    <name type="scientific">Kineothrix sedimenti</name>
    <dbReference type="NCBI Taxonomy" id="3123317"/>
    <lineage>
        <taxon>Bacteria</taxon>
        <taxon>Bacillati</taxon>
        <taxon>Bacillota</taxon>
        <taxon>Clostridia</taxon>
        <taxon>Lachnospirales</taxon>
        <taxon>Lachnospiraceae</taxon>
        <taxon>Kineothrix</taxon>
    </lineage>
</organism>
<dbReference type="PROSITE" id="PS51900">
    <property type="entry name" value="CB"/>
    <property type="match status" value="1"/>
</dbReference>
<evidence type="ECO:0000313" key="9">
    <source>
        <dbReference type="EMBL" id="XAH72652.1"/>
    </source>
</evidence>
<comment type="function">
    <text evidence="1">Site-specific tyrosine recombinase, which acts by catalyzing the cutting and rejoining of the recombining DNA molecules.</text>
</comment>
<keyword evidence="3" id="KW-0229">DNA integration</keyword>
<dbReference type="RefSeq" id="WP_342756266.1">
    <property type="nucleotide sequence ID" value="NZ_CP146256.1"/>
</dbReference>
<gene>
    <name evidence="9" type="ORF">V6984_14170</name>
</gene>
<dbReference type="InterPro" id="IPR002104">
    <property type="entry name" value="Integrase_catalytic"/>
</dbReference>
<dbReference type="Pfam" id="PF14659">
    <property type="entry name" value="Phage_int_SAM_3"/>
    <property type="match status" value="1"/>
</dbReference>
<sequence>MGKDLSSKELGTGIMQRKDGRYVGRFTNRFGQRQEVKSRDLKELKTLLNTAIYEDTNHMNLCKTSITLDKWFKTWMEHYKENTICANTKRRYMEIYRMHISPVLGKMKLLDITQLQILQLLKKMDAKGLQFESRNKVRILLQDMFDKAMINDMLYKNPAKGIKLGAHDKKEPRVLTPEEQASFFECSKGTFYDNLFVVAVSTGLRPGEVCALTLKDIDFKDSLIRVNKTLVYQTFEGDEKKTFHFDDPKTKSSKREIPMNQQCALAFKKQLMQRNVVMGRMTAKPIAGFEELLFTTKFGTPINTQTYSDAIKAVLENVNLCRDELEKIEYFSPHCFRHTFATRCFEAGIKSKTVQQYLGHATLQMTMDLYTHVLKEHSQEEMTKLEKVLDNTLDVSDSTIQERFDKFNHTFQKSAKDIEKDVNANEIEDTTKHTSKRKKNIVYLASVGT</sequence>
<dbReference type="InterPro" id="IPR013762">
    <property type="entry name" value="Integrase-like_cat_sf"/>
</dbReference>
<keyword evidence="4 6" id="KW-0238">DNA-binding</keyword>
<dbReference type="InterPro" id="IPR050090">
    <property type="entry name" value="Tyrosine_recombinase_XerCD"/>
</dbReference>
<dbReference type="Proteomes" id="UP001451571">
    <property type="component" value="Chromosome"/>
</dbReference>
<evidence type="ECO:0000313" key="10">
    <source>
        <dbReference type="Proteomes" id="UP001451571"/>
    </source>
</evidence>
<dbReference type="InterPro" id="IPR011010">
    <property type="entry name" value="DNA_brk_join_enz"/>
</dbReference>
<evidence type="ECO:0000256" key="6">
    <source>
        <dbReference type="PROSITE-ProRule" id="PRU01248"/>
    </source>
</evidence>
<name>A0ABZ3ESJ6_9FIRM</name>
<evidence type="ECO:0000256" key="1">
    <source>
        <dbReference type="ARBA" id="ARBA00003283"/>
    </source>
</evidence>
<evidence type="ECO:0000256" key="3">
    <source>
        <dbReference type="ARBA" id="ARBA00022908"/>
    </source>
</evidence>
<dbReference type="InterPro" id="IPR004107">
    <property type="entry name" value="Integrase_SAM-like_N"/>
</dbReference>
<dbReference type="PANTHER" id="PTHR30349">
    <property type="entry name" value="PHAGE INTEGRASE-RELATED"/>
    <property type="match status" value="1"/>
</dbReference>
<evidence type="ECO:0000256" key="2">
    <source>
        <dbReference type="ARBA" id="ARBA00008857"/>
    </source>
</evidence>
<dbReference type="Gene3D" id="3.30.160.60">
    <property type="entry name" value="Classic Zinc Finger"/>
    <property type="match status" value="1"/>
</dbReference>